<dbReference type="GeneID" id="92713384"/>
<keyword evidence="2" id="KW-1185">Reference proteome</keyword>
<sequence length="88" mass="10329">MIYREPKDLIIQVEDSYLGQVQYYWTQYGKPCKFLQMGANTERLTAILVKMNNADAGSFVYMLCERLNARMYEQGTKKPLTVEDVFLF</sequence>
<evidence type="ECO:0000313" key="2">
    <source>
        <dbReference type="Proteomes" id="UP000184192"/>
    </source>
</evidence>
<dbReference type="RefSeq" id="WP_025830955.1">
    <property type="nucleotide sequence ID" value="NZ_FQZN01000021.1"/>
</dbReference>
<dbReference type="Proteomes" id="UP000184192">
    <property type="component" value="Unassembled WGS sequence"/>
</dbReference>
<dbReference type="eggNOG" id="ENOG5031EVV">
    <property type="taxonomic scope" value="Bacteria"/>
</dbReference>
<proteinExistence type="predicted"/>
<name>A0A1M6I8A0_9BACE</name>
<dbReference type="EMBL" id="FQZN01000021">
    <property type="protein sequence ID" value="SHJ30583.1"/>
    <property type="molecule type" value="Genomic_DNA"/>
</dbReference>
<evidence type="ECO:0000313" key="1">
    <source>
        <dbReference type="EMBL" id="SHJ30583.1"/>
    </source>
</evidence>
<reference evidence="2" key="1">
    <citation type="submission" date="2016-11" db="EMBL/GenBank/DDBJ databases">
        <authorList>
            <person name="Varghese N."/>
            <person name="Submissions S."/>
        </authorList>
    </citation>
    <scope>NUCLEOTIDE SEQUENCE [LARGE SCALE GENOMIC DNA]</scope>
    <source>
        <strain evidence="2">DSM 26884</strain>
    </source>
</reference>
<protein>
    <submittedName>
        <fullName evidence="1">Uncharacterized protein</fullName>
    </submittedName>
</protein>
<gene>
    <name evidence="1" type="ORF">SAMN05444350_121123</name>
</gene>
<dbReference type="AlphaFoldDB" id="A0A1M6I8A0"/>
<organism evidence="1 2">
    <name type="scientific">Bacteroides stercorirosoris</name>
    <dbReference type="NCBI Taxonomy" id="871324"/>
    <lineage>
        <taxon>Bacteria</taxon>
        <taxon>Pseudomonadati</taxon>
        <taxon>Bacteroidota</taxon>
        <taxon>Bacteroidia</taxon>
        <taxon>Bacteroidales</taxon>
        <taxon>Bacteroidaceae</taxon>
        <taxon>Bacteroides</taxon>
    </lineage>
</organism>
<accession>A0A1M6I8A0</accession>